<evidence type="ECO:0000259" key="2">
    <source>
        <dbReference type="PROSITE" id="PS50943"/>
    </source>
</evidence>
<dbReference type="Pfam" id="PF01381">
    <property type="entry name" value="HTH_3"/>
    <property type="match status" value="1"/>
</dbReference>
<dbReference type="SMART" id="SM00530">
    <property type="entry name" value="HTH_XRE"/>
    <property type="match status" value="1"/>
</dbReference>
<dbReference type="CDD" id="cd00093">
    <property type="entry name" value="HTH_XRE"/>
    <property type="match status" value="1"/>
</dbReference>
<dbReference type="SUPFAM" id="SSF47413">
    <property type="entry name" value="lambda repressor-like DNA-binding domains"/>
    <property type="match status" value="1"/>
</dbReference>
<reference evidence="4" key="1">
    <citation type="submission" date="2016-08" db="EMBL/GenBank/DDBJ databases">
        <authorList>
            <person name="Varghese N."/>
            <person name="Submissions Spin"/>
        </authorList>
    </citation>
    <scope>NUCLEOTIDE SEQUENCE [LARGE SCALE GENOMIC DNA]</scope>
    <source>
        <strain evidence="4">HAMBI 2971</strain>
    </source>
</reference>
<dbReference type="GO" id="GO:0003677">
    <property type="term" value="F:DNA binding"/>
    <property type="evidence" value="ECO:0007669"/>
    <property type="project" value="InterPro"/>
</dbReference>
<sequence length="139" mass="14777">MSKRCQCIKILLLNINRYIIDLNYQGLRKINDGSIVITAAQMRAARALLGIDQRQLAELAGISVPTIQRMEASADVVRGNVDSLMRLLAAFDGAGIEVINEGAASTDGGRGVRLKSKTKPSESGTAEPSAPLPAARTNS</sequence>
<proteinExistence type="predicted"/>
<dbReference type="InterPro" id="IPR001387">
    <property type="entry name" value="Cro/C1-type_HTH"/>
</dbReference>
<dbReference type="Gene3D" id="1.10.260.40">
    <property type="entry name" value="lambda repressor-like DNA-binding domains"/>
    <property type="match status" value="1"/>
</dbReference>
<protein>
    <submittedName>
        <fullName evidence="3">Transcriptional regulator, contains XRE-family HTH domain</fullName>
    </submittedName>
</protein>
<keyword evidence="4" id="KW-1185">Reference proteome</keyword>
<gene>
    <name evidence="3" type="ORF">GA0061102_10542</name>
</gene>
<dbReference type="EMBL" id="FMAH01000054">
    <property type="protein sequence ID" value="SCB46600.1"/>
    <property type="molecule type" value="Genomic_DNA"/>
</dbReference>
<accession>A0A1C3X2Y5</accession>
<dbReference type="InterPro" id="IPR010982">
    <property type="entry name" value="Lambda_DNA-bd_dom_sf"/>
</dbReference>
<feature type="region of interest" description="Disordered" evidence="1">
    <location>
        <begin position="104"/>
        <end position="139"/>
    </location>
</feature>
<dbReference type="STRING" id="411945.GA0061102_10542"/>
<name>A0A1C3X2Y5_9HYPH</name>
<evidence type="ECO:0000313" key="4">
    <source>
        <dbReference type="Proteomes" id="UP000199435"/>
    </source>
</evidence>
<dbReference type="PROSITE" id="PS50943">
    <property type="entry name" value="HTH_CROC1"/>
    <property type="match status" value="1"/>
</dbReference>
<dbReference type="Proteomes" id="UP000199435">
    <property type="component" value="Unassembled WGS sequence"/>
</dbReference>
<organism evidence="3 4">
    <name type="scientific">Rhizobium miluonense</name>
    <dbReference type="NCBI Taxonomy" id="411945"/>
    <lineage>
        <taxon>Bacteria</taxon>
        <taxon>Pseudomonadati</taxon>
        <taxon>Pseudomonadota</taxon>
        <taxon>Alphaproteobacteria</taxon>
        <taxon>Hyphomicrobiales</taxon>
        <taxon>Rhizobiaceae</taxon>
        <taxon>Rhizobium/Agrobacterium group</taxon>
        <taxon>Rhizobium</taxon>
    </lineage>
</organism>
<feature type="domain" description="HTH cro/C1-type" evidence="2">
    <location>
        <begin position="42"/>
        <end position="71"/>
    </location>
</feature>
<dbReference type="AlphaFoldDB" id="A0A1C3X2Y5"/>
<evidence type="ECO:0000313" key="3">
    <source>
        <dbReference type="EMBL" id="SCB46600.1"/>
    </source>
</evidence>
<evidence type="ECO:0000256" key="1">
    <source>
        <dbReference type="SAM" id="MobiDB-lite"/>
    </source>
</evidence>